<dbReference type="Proteomes" id="UP001595834">
    <property type="component" value="Unassembled WGS sequence"/>
</dbReference>
<evidence type="ECO:0000256" key="1">
    <source>
        <dbReference type="SAM" id="MobiDB-lite"/>
    </source>
</evidence>
<proteinExistence type="predicted"/>
<reference evidence="3" key="1">
    <citation type="journal article" date="2019" name="Int. J. Syst. Evol. Microbiol.">
        <title>The Global Catalogue of Microorganisms (GCM) 10K type strain sequencing project: providing services to taxonomists for standard genome sequencing and annotation.</title>
        <authorList>
            <consortium name="The Broad Institute Genomics Platform"/>
            <consortium name="The Broad Institute Genome Sequencing Center for Infectious Disease"/>
            <person name="Wu L."/>
            <person name="Ma J."/>
        </authorList>
    </citation>
    <scope>NUCLEOTIDE SEQUENCE [LARGE SCALE GENOMIC DNA]</scope>
    <source>
        <strain evidence="3">CCM 7224</strain>
    </source>
</reference>
<name>A0ABV9UFU5_9ACTN</name>
<feature type="region of interest" description="Disordered" evidence="1">
    <location>
        <begin position="1"/>
        <end position="71"/>
    </location>
</feature>
<evidence type="ECO:0000313" key="2">
    <source>
        <dbReference type="EMBL" id="MFC4955581.1"/>
    </source>
</evidence>
<keyword evidence="3" id="KW-1185">Reference proteome</keyword>
<accession>A0ABV9UFU5</accession>
<feature type="compositionally biased region" description="Polar residues" evidence="1">
    <location>
        <begin position="50"/>
        <end position="61"/>
    </location>
</feature>
<evidence type="ECO:0000313" key="3">
    <source>
        <dbReference type="Proteomes" id="UP001595834"/>
    </source>
</evidence>
<dbReference type="RefSeq" id="WP_344370404.1">
    <property type="nucleotide sequence ID" value="NZ_BAAASQ010000001.1"/>
</dbReference>
<gene>
    <name evidence="2" type="ORF">ACFPFX_04635</name>
</gene>
<comment type="caution">
    <text evidence="2">The sequence shown here is derived from an EMBL/GenBank/DDBJ whole genome shotgun (WGS) entry which is preliminary data.</text>
</comment>
<protein>
    <submittedName>
        <fullName evidence="2">Uncharacterized protein</fullName>
    </submittedName>
</protein>
<dbReference type="EMBL" id="JBHSIZ010000005">
    <property type="protein sequence ID" value="MFC4955581.1"/>
    <property type="molecule type" value="Genomic_DNA"/>
</dbReference>
<sequence length="107" mass="11341">MTANARSWRGVRSSAAATGSHTNPSARRTGRVRRTADRPRPPGSVRRIDLNSTTPSGAGQDNSDRPRSAEAFDSPRYAAIVAAFASQPSGRAARAFTFTYTESATSA</sequence>
<organism evidence="2 3">
    <name type="scientific">Streptomyces mauvecolor</name>
    <dbReference type="NCBI Taxonomy" id="58345"/>
    <lineage>
        <taxon>Bacteria</taxon>
        <taxon>Bacillati</taxon>
        <taxon>Actinomycetota</taxon>
        <taxon>Actinomycetes</taxon>
        <taxon>Kitasatosporales</taxon>
        <taxon>Streptomycetaceae</taxon>
        <taxon>Streptomyces</taxon>
    </lineage>
</organism>